<dbReference type="Proteomes" id="UP000029644">
    <property type="component" value="Unassembled WGS sequence"/>
</dbReference>
<protein>
    <submittedName>
        <fullName evidence="5">D-alanyl-D-alanine carboxypeptidase</fullName>
        <ecNumber evidence="5">3.4.16.4</ecNumber>
    </submittedName>
</protein>
<feature type="chain" id="PRO_5001865548" evidence="2">
    <location>
        <begin position="29"/>
        <end position="586"/>
    </location>
</feature>
<keyword evidence="1" id="KW-0802">TPR repeat</keyword>
<keyword evidence="2" id="KW-0732">Signal</keyword>
<dbReference type="Gene3D" id="3.40.710.10">
    <property type="entry name" value="DD-peptidase/beta-lactamase superfamily"/>
    <property type="match status" value="1"/>
</dbReference>
<name>A0A090VAT6_9FLAO</name>
<dbReference type="SUPFAM" id="SSF56601">
    <property type="entry name" value="beta-lactamase/transpeptidase-like"/>
    <property type="match status" value="1"/>
</dbReference>
<keyword evidence="5" id="KW-0121">Carboxypeptidase</keyword>
<accession>A0A090VAT6</accession>
<dbReference type="InterPro" id="IPR050491">
    <property type="entry name" value="AmpC-like"/>
</dbReference>
<gene>
    <name evidence="5" type="ORF">JCM19300_661</name>
</gene>
<feature type="domain" description="Beta-lactamase-related" evidence="3">
    <location>
        <begin position="35"/>
        <end position="352"/>
    </location>
</feature>
<dbReference type="InterPro" id="IPR012338">
    <property type="entry name" value="Beta-lactam/transpept-like"/>
</dbReference>
<keyword evidence="5" id="KW-0645">Protease</keyword>
<dbReference type="InterPro" id="IPR021860">
    <property type="entry name" value="Peptidase_S12_Pab87-rel_C"/>
</dbReference>
<feature type="signal peptide" evidence="2">
    <location>
        <begin position="1"/>
        <end position="28"/>
    </location>
</feature>
<comment type="caution">
    <text evidence="5">The sequence shown here is derived from an EMBL/GenBank/DDBJ whole genome shotgun (WGS) entry which is preliminary data.</text>
</comment>
<reference evidence="5 6" key="1">
    <citation type="journal article" date="2014" name="Genome Announc.">
        <title>Draft Genome Sequences of Marine Flavobacterium Algibacter lectus Strains SS8 and NR4.</title>
        <authorList>
            <person name="Takatani N."/>
            <person name="Nakanishi M."/>
            <person name="Meirelles P."/>
            <person name="Mino S."/>
            <person name="Suda W."/>
            <person name="Oshima K."/>
            <person name="Hattori M."/>
            <person name="Ohkuma M."/>
            <person name="Hosokawa M."/>
            <person name="Miyashita K."/>
            <person name="Thompson F.L."/>
            <person name="Niwa A."/>
            <person name="Sawabe T."/>
            <person name="Sawabe T."/>
        </authorList>
    </citation>
    <scope>NUCLEOTIDE SEQUENCE [LARGE SCALE GENOMIC DNA]</scope>
    <source>
        <strain evidence="5 6">JCM 19300</strain>
    </source>
</reference>
<dbReference type="EC" id="3.4.16.4" evidence="5"/>
<dbReference type="Gene3D" id="1.25.40.10">
    <property type="entry name" value="Tetratricopeptide repeat domain"/>
    <property type="match status" value="1"/>
</dbReference>
<feature type="domain" description="Peptidase S12 Pab87-related C-terminal" evidence="4">
    <location>
        <begin position="498"/>
        <end position="574"/>
    </location>
</feature>
<dbReference type="InterPro" id="IPR011990">
    <property type="entry name" value="TPR-like_helical_dom_sf"/>
</dbReference>
<dbReference type="GO" id="GO:0009002">
    <property type="term" value="F:serine-type D-Ala-D-Ala carboxypeptidase activity"/>
    <property type="evidence" value="ECO:0007669"/>
    <property type="project" value="UniProtKB-EC"/>
</dbReference>
<evidence type="ECO:0000256" key="2">
    <source>
        <dbReference type="SAM" id="SignalP"/>
    </source>
</evidence>
<dbReference type="PROSITE" id="PS50005">
    <property type="entry name" value="TPR"/>
    <property type="match status" value="1"/>
</dbReference>
<dbReference type="RefSeq" id="WP_042503811.1">
    <property type="nucleotide sequence ID" value="NZ_BBNQ01000004.1"/>
</dbReference>
<evidence type="ECO:0000259" key="4">
    <source>
        <dbReference type="Pfam" id="PF11954"/>
    </source>
</evidence>
<dbReference type="Pfam" id="PF11954">
    <property type="entry name" value="DUF3471"/>
    <property type="match status" value="1"/>
</dbReference>
<dbReference type="Pfam" id="PF00144">
    <property type="entry name" value="Beta-lactamase"/>
    <property type="match status" value="1"/>
</dbReference>
<dbReference type="EMBL" id="BBNQ01000004">
    <property type="protein sequence ID" value="GAL61915.1"/>
    <property type="molecule type" value="Genomic_DNA"/>
</dbReference>
<proteinExistence type="predicted"/>
<dbReference type="PANTHER" id="PTHR46825">
    <property type="entry name" value="D-ALANYL-D-ALANINE-CARBOXYPEPTIDASE/ENDOPEPTIDASE AMPH"/>
    <property type="match status" value="1"/>
</dbReference>
<dbReference type="InterPro" id="IPR019734">
    <property type="entry name" value="TPR_rpt"/>
</dbReference>
<evidence type="ECO:0000256" key="1">
    <source>
        <dbReference type="PROSITE-ProRule" id="PRU00339"/>
    </source>
</evidence>
<evidence type="ECO:0000313" key="5">
    <source>
        <dbReference type="EMBL" id="GAL61915.1"/>
    </source>
</evidence>
<feature type="repeat" description="TPR" evidence="1">
    <location>
        <begin position="444"/>
        <end position="477"/>
    </location>
</feature>
<dbReference type="OrthoDB" id="9793489at2"/>
<dbReference type="InterPro" id="IPR001466">
    <property type="entry name" value="Beta-lactam-related"/>
</dbReference>
<dbReference type="AlphaFoldDB" id="A0A090VAT6"/>
<evidence type="ECO:0000313" key="6">
    <source>
        <dbReference type="Proteomes" id="UP000029644"/>
    </source>
</evidence>
<dbReference type="SUPFAM" id="SSF48452">
    <property type="entry name" value="TPR-like"/>
    <property type="match status" value="1"/>
</dbReference>
<organism evidence="5 6">
    <name type="scientific">Algibacter lectus</name>
    <dbReference type="NCBI Taxonomy" id="221126"/>
    <lineage>
        <taxon>Bacteria</taxon>
        <taxon>Pseudomonadati</taxon>
        <taxon>Bacteroidota</taxon>
        <taxon>Flavobacteriia</taxon>
        <taxon>Flavobacteriales</taxon>
        <taxon>Flavobacteriaceae</taxon>
        <taxon>Algibacter</taxon>
    </lineage>
</organism>
<dbReference type="PANTHER" id="PTHR46825:SF9">
    <property type="entry name" value="BETA-LACTAMASE-RELATED DOMAIN-CONTAINING PROTEIN"/>
    <property type="match status" value="1"/>
</dbReference>
<keyword evidence="5" id="KW-0378">Hydrolase</keyword>
<sequence length="586" mass="65096">MKSQSKFLSLKKVFLALAVLLVCHVTFSQTKADKIDQLISKYVEYGKFNGSVLVTNKGEVIFKKGYGMANMEWDMSNAPNTKHRLGSITKQFTAMLILQLAQDGKLDLQAPITSYLPDYPKETGNIITIHHLLTHTSGIPNYTSFPGFMEDESRNPYTPEGFIEKFQDKNLDFKPGERFSYSNSGYFLLGVIAEKLTGKSYEVLLSEKIFKPLDMHATGFDNHSYILKNRATGYEKNAGSYKNSKYLDMSIPYAAGSMYSTAEDLYLWDQALYTNKLLSKKYMELYFKPQISAWGNSHYAYGWGVGYSKMGTSTDSIYAIQHGGGINGFNTNILRTPSDKSLIVLLNNTGGAPLSNITNAILGIINNKTYSMPKKSVADAMLTVIEAKGIDAGITHYNEIKDSELYNLEESDLNAMGYQLMGSNNIEASVKVFELIVNEFPKSSNAYDSYAEALMTSGKKDLAIINYKKSVALNPANQNGIDFLKKLGEDVSDLLKDVEVPEAILETYIGNYQLMPGFILAVTREGSQLKTQATGQPVFDVFPKSENVFYLKVVTAQLTFNKGNSGNIESVTLLQGGREITGKRIN</sequence>
<evidence type="ECO:0000259" key="3">
    <source>
        <dbReference type="Pfam" id="PF00144"/>
    </source>
</evidence>